<keyword evidence="6" id="KW-1185">Reference proteome</keyword>
<evidence type="ECO:0000259" key="4">
    <source>
        <dbReference type="Pfam" id="PF07992"/>
    </source>
</evidence>
<evidence type="ECO:0000313" key="5">
    <source>
        <dbReference type="EMBL" id="MFC5151722.1"/>
    </source>
</evidence>
<evidence type="ECO:0000256" key="3">
    <source>
        <dbReference type="ARBA" id="ARBA00048132"/>
    </source>
</evidence>
<keyword evidence="2" id="KW-0560">Oxidoreductase</keyword>
<keyword evidence="1" id="KW-0285">Flavoprotein</keyword>
<dbReference type="PRINTS" id="PR00469">
    <property type="entry name" value="PNDRDTASEII"/>
</dbReference>
<evidence type="ECO:0000256" key="1">
    <source>
        <dbReference type="ARBA" id="ARBA00022630"/>
    </source>
</evidence>
<accession>A0ABW0AD94</accession>
<comment type="caution">
    <text evidence="5">The sequence shown here is derived from an EMBL/GenBank/DDBJ whole genome shotgun (WGS) entry which is preliminary data.</text>
</comment>
<dbReference type="Gene3D" id="3.50.50.60">
    <property type="entry name" value="FAD/NAD(P)-binding domain"/>
    <property type="match status" value="2"/>
</dbReference>
<dbReference type="InterPro" id="IPR050097">
    <property type="entry name" value="Ferredoxin-NADP_redctase_2"/>
</dbReference>
<dbReference type="PANTHER" id="PTHR48105">
    <property type="entry name" value="THIOREDOXIN REDUCTASE 1-RELATED-RELATED"/>
    <property type="match status" value="1"/>
</dbReference>
<dbReference type="RefSeq" id="WP_344476486.1">
    <property type="nucleotide sequence ID" value="NZ_BAAASB010000006.1"/>
</dbReference>
<dbReference type="InterPro" id="IPR023753">
    <property type="entry name" value="FAD/NAD-binding_dom"/>
</dbReference>
<dbReference type="InterPro" id="IPR036188">
    <property type="entry name" value="FAD/NAD-bd_sf"/>
</dbReference>
<sequence length="325" mass="33731">MNETTNGTAEDPRYDVAIVGAGAAGLSAALVLTRARCRVAVIDAGEPRNASAAHLQGFLSRDGTAPAALLAAGRAEVAGYGAHLVDARADHIAPAPGGFSVRLAGGPALTARRVLVATGLRDELPDLPGVRERWGKDVLHCPYCHGHEVRDRPLGVLGGRPGAVEQALLVRQWSPDVILFAHTAAVTDEERERLDARGVRTVEGPVERLSTADGRLRGVELADGREISREAVFVLPRPVPGDALLTGLGCAVDETGWVRVDSSGRTSVPGVWAVGNVADRRAQLITAAGAGSAAAIALHHDLVDEETARAVGRRRAGAPAPAPGQ</sequence>
<organism evidence="5 6">
    <name type="scientific">Streptomyces amakusaensis</name>
    <dbReference type="NCBI Taxonomy" id="67271"/>
    <lineage>
        <taxon>Bacteria</taxon>
        <taxon>Bacillati</taxon>
        <taxon>Actinomycetota</taxon>
        <taxon>Actinomycetes</taxon>
        <taxon>Kitasatosporales</taxon>
        <taxon>Streptomycetaceae</taxon>
        <taxon>Streptomyces</taxon>
    </lineage>
</organism>
<dbReference type="EMBL" id="JBHSKP010000004">
    <property type="protein sequence ID" value="MFC5151722.1"/>
    <property type="molecule type" value="Genomic_DNA"/>
</dbReference>
<reference evidence="6" key="1">
    <citation type="journal article" date="2019" name="Int. J. Syst. Evol. Microbiol.">
        <title>The Global Catalogue of Microorganisms (GCM) 10K type strain sequencing project: providing services to taxonomists for standard genome sequencing and annotation.</title>
        <authorList>
            <consortium name="The Broad Institute Genomics Platform"/>
            <consortium name="The Broad Institute Genome Sequencing Center for Infectious Disease"/>
            <person name="Wu L."/>
            <person name="Ma J."/>
        </authorList>
    </citation>
    <scope>NUCLEOTIDE SEQUENCE [LARGE SCALE GENOMIC DNA]</scope>
    <source>
        <strain evidence="6">PCU 266</strain>
    </source>
</reference>
<protein>
    <submittedName>
        <fullName evidence="5">NAD(P)/FAD-dependent oxidoreductase</fullName>
    </submittedName>
</protein>
<dbReference type="Pfam" id="PF07992">
    <property type="entry name" value="Pyr_redox_2"/>
    <property type="match status" value="1"/>
</dbReference>
<comment type="catalytic activity">
    <reaction evidence="3">
        <text>[thioredoxin]-dithiol + NADP(+) = [thioredoxin]-disulfide + NADPH + H(+)</text>
        <dbReference type="Rhea" id="RHEA:20345"/>
        <dbReference type="Rhea" id="RHEA-COMP:10698"/>
        <dbReference type="Rhea" id="RHEA-COMP:10700"/>
        <dbReference type="ChEBI" id="CHEBI:15378"/>
        <dbReference type="ChEBI" id="CHEBI:29950"/>
        <dbReference type="ChEBI" id="CHEBI:50058"/>
        <dbReference type="ChEBI" id="CHEBI:57783"/>
        <dbReference type="ChEBI" id="CHEBI:58349"/>
        <dbReference type="EC" id="1.8.1.9"/>
    </reaction>
</comment>
<feature type="domain" description="FAD/NAD(P)-binding" evidence="4">
    <location>
        <begin position="14"/>
        <end position="289"/>
    </location>
</feature>
<dbReference type="PRINTS" id="PR00368">
    <property type="entry name" value="FADPNR"/>
</dbReference>
<dbReference type="SUPFAM" id="SSF51905">
    <property type="entry name" value="FAD/NAD(P)-binding domain"/>
    <property type="match status" value="1"/>
</dbReference>
<dbReference type="Proteomes" id="UP001596160">
    <property type="component" value="Unassembled WGS sequence"/>
</dbReference>
<evidence type="ECO:0000313" key="6">
    <source>
        <dbReference type="Proteomes" id="UP001596160"/>
    </source>
</evidence>
<gene>
    <name evidence="5" type="ORF">ACFPRH_08250</name>
</gene>
<evidence type="ECO:0000256" key="2">
    <source>
        <dbReference type="ARBA" id="ARBA00023002"/>
    </source>
</evidence>
<proteinExistence type="predicted"/>
<name>A0ABW0AD94_9ACTN</name>